<evidence type="ECO:0000313" key="2">
    <source>
        <dbReference type="Proteomes" id="UP000829817"/>
    </source>
</evidence>
<dbReference type="RefSeq" id="WP_244786767.1">
    <property type="nucleotide sequence ID" value="NZ_CP091508.1"/>
</dbReference>
<dbReference type="EMBL" id="CP091508">
    <property type="protein sequence ID" value="UOO82748.1"/>
    <property type="molecule type" value="Genomic_DNA"/>
</dbReference>
<organism evidence="1 2">
    <name type="scientific">Uruburuella testudinis</name>
    <dbReference type="NCBI Taxonomy" id="1282863"/>
    <lineage>
        <taxon>Bacteria</taxon>
        <taxon>Pseudomonadati</taxon>
        <taxon>Pseudomonadota</taxon>
        <taxon>Betaproteobacteria</taxon>
        <taxon>Neisseriales</taxon>
        <taxon>Neisseriaceae</taxon>
        <taxon>Uruburuella</taxon>
    </lineage>
</organism>
<protein>
    <submittedName>
        <fullName evidence="1">Uncharacterized protein</fullName>
    </submittedName>
</protein>
<gene>
    <name evidence="1" type="ORF">LVJ83_04600</name>
</gene>
<dbReference type="Proteomes" id="UP000829817">
    <property type="component" value="Chromosome"/>
</dbReference>
<name>A0ABY4DV83_9NEIS</name>
<reference evidence="1 2" key="1">
    <citation type="journal article" date="2022" name="Res Sq">
        <title>Evolution of multicellular longitudinally dividing oral cavity symbionts (Neisseriaceae).</title>
        <authorList>
            <person name="Nyongesa S."/>
            <person name="Weber P."/>
            <person name="Bernet E."/>
            <person name="Pullido F."/>
            <person name="Nieckarz M."/>
            <person name="Delaby M."/>
            <person name="Nieves C."/>
            <person name="Viehboeck T."/>
            <person name="Krause N."/>
            <person name="Rivera-Millot A."/>
            <person name="Nakamura A."/>
            <person name="Vischer N."/>
            <person name="VanNieuwenhze M."/>
            <person name="Brun Y."/>
            <person name="Cava F."/>
            <person name="Bulgheresi S."/>
            <person name="Veyrier F."/>
        </authorList>
    </citation>
    <scope>NUCLEOTIDE SEQUENCE [LARGE SCALE GENOMIC DNA]</scope>
    <source>
        <strain evidence="1 2">CCUG 63373m</strain>
    </source>
</reference>
<proteinExistence type="predicted"/>
<accession>A0ABY4DV83</accession>
<evidence type="ECO:0000313" key="1">
    <source>
        <dbReference type="EMBL" id="UOO82748.1"/>
    </source>
</evidence>
<sequence>MADCLGDFVFVGAVAELSADGGGGVGGEGVGGNLYIGLAAERAGNQGGGGI</sequence>
<keyword evidence="2" id="KW-1185">Reference proteome</keyword>